<name>A0A0Q4AYE9_9BACT</name>
<sequence length="221" mass="24058">MTVIELLRLVPPLRPLSAPQLLRMAGLVYGHTLEEGQVFRGGLLPDAPALYLRAGTLVSVLANAQPRGECPVLHAREGWVGLGQTIAQPMGGRMLRALTPCQLVAVPRDALHDAAVRNPEFAVALLEWMARENVELRHQVEEYQSLSLMGRLARALLRMAVNGEAGMVVDLPSDQTLLSQLLGCARGPLNRALHSLQDSGDIALARRQIRILNPEALQRVG</sequence>
<dbReference type="AlphaFoldDB" id="A0A0Q4AYE9"/>
<dbReference type="PATRIC" id="fig|1702214.3.peg.1292"/>
<dbReference type="PROSITE" id="PS51063">
    <property type="entry name" value="HTH_CRP_2"/>
    <property type="match status" value="1"/>
</dbReference>
<reference evidence="5" key="1">
    <citation type="submission" date="2015-08" db="EMBL/GenBank/DDBJ databases">
        <title>Candidatus Bacteriodes Periocalifornicus.</title>
        <authorList>
            <person name="McLean J.S."/>
            <person name="Kelley S."/>
        </authorList>
    </citation>
    <scope>NUCLEOTIDE SEQUENCE [LARGE SCALE GENOMIC DNA]</scope>
    <source>
        <strain evidence="5">12B</strain>
    </source>
</reference>
<evidence type="ECO:0000259" key="4">
    <source>
        <dbReference type="PROSITE" id="PS51063"/>
    </source>
</evidence>
<dbReference type="STRING" id="1702214.AL399_03565"/>
<dbReference type="Gene3D" id="2.60.120.10">
    <property type="entry name" value="Jelly Rolls"/>
    <property type="match status" value="1"/>
</dbReference>
<dbReference type="SUPFAM" id="SSF51206">
    <property type="entry name" value="cAMP-binding domain-like"/>
    <property type="match status" value="1"/>
</dbReference>
<dbReference type="InterPro" id="IPR014710">
    <property type="entry name" value="RmlC-like_jellyroll"/>
</dbReference>
<gene>
    <name evidence="5" type="ORF">AL399_03565</name>
</gene>
<dbReference type="EMBL" id="LIIK01000012">
    <property type="protein sequence ID" value="KQM09107.1"/>
    <property type="molecule type" value="Genomic_DNA"/>
</dbReference>
<comment type="caution">
    <text evidence="5">The sequence shown here is derived from an EMBL/GenBank/DDBJ whole genome shotgun (WGS) entry which is preliminary data.</text>
</comment>
<organism evidence="5 6">
    <name type="scientific">Candidatus [Bacteroides] periocalifornicus</name>
    <dbReference type="NCBI Taxonomy" id="1702214"/>
    <lineage>
        <taxon>Bacteria</taxon>
        <taxon>Pseudomonadati</taxon>
        <taxon>Bacteroidota</taxon>
    </lineage>
</organism>
<dbReference type="GO" id="GO:0006355">
    <property type="term" value="P:regulation of DNA-templated transcription"/>
    <property type="evidence" value="ECO:0007669"/>
    <property type="project" value="InterPro"/>
</dbReference>
<dbReference type="InterPro" id="IPR018490">
    <property type="entry name" value="cNMP-bd_dom_sf"/>
</dbReference>
<evidence type="ECO:0000256" key="1">
    <source>
        <dbReference type="ARBA" id="ARBA00023015"/>
    </source>
</evidence>
<dbReference type="InterPro" id="IPR012318">
    <property type="entry name" value="HTH_CRP"/>
</dbReference>
<protein>
    <recommendedName>
        <fullName evidence="4">HTH crp-type domain-containing protein</fullName>
    </recommendedName>
</protein>
<proteinExistence type="predicted"/>
<dbReference type="Pfam" id="PF13545">
    <property type="entry name" value="HTH_Crp_2"/>
    <property type="match status" value="1"/>
</dbReference>
<keyword evidence="2" id="KW-0238">DNA-binding</keyword>
<dbReference type="Proteomes" id="UP000054172">
    <property type="component" value="Unassembled WGS sequence"/>
</dbReference>
<evidence type="ECO:0000313" key="6">
    <source>
        <dbReference type="Proteomes" id="UP000054172"/>
    </source>
</evidence>
<accession>A0A0Q4AYE9</accession>
<feature type="domain" description="HTH crp-type" evidence="4">
    <location>
        <begin position="146"/>
        <end position="215"/>
    </location>
</feature>
<keyword evidence="3" id="KW-0804">Transcription</keyword>
<evidence type="ECO:0000313" key="5">
    <source>
        <dbReference type="EMBL" id="KQM09107.1"/>
    </source>
</evidence>
<evidence type="ECO:0000256" key="2">
    <source>
        <dbReference type="ARBA" id="ARBA00023125"/>
    </source>
</evidence>
<dbReference type="InterPro" id="IPR036390">
    <property type="entry name" value="WH_DNA-bd_sf"/>
</dbReference>
<keyword evidence="1" id="KW-0805">Transcription regulation</keyword>
<evidence type="ECO:0000256" key="3">
    <source>
        <dbReference type="ARBA" id="ARBA00023163"/>
    </source>
</evidence>
<keyword evidence="6" id="KW-1185">Reference proteome</keyword>
<dbReference type="SUPFAM" id="SSF46785">
    <property type="entry name" value="Winged helix' DNA-binding domain"/>
    <property type="match status" value="1"/>
</dbReference>
<dbReference type="GO" id="GO:0003677">
    <property type="term" value="F:DNA binding"/>
    <property type="evidence" value="ECO:0007669"/>
    <property type="project" value="UniProtKB-KW"/>
</dbReference>